<comment type="caution">
    <text evidence="2">The sequence shown here is derived from an EMBL/GenBank/DDBJ whole genome shotgun (WGS) entry which is preliminary data.</text>
</comment>
<feature type="transmembrane region" description="Helical" evidence="1">
    <location>
        <begin position="255"/>
        <end position="273"/>
    </location>
</feature>
<keyword evidence="1" id="KW-0472">Membrane</keyword>
<feature type="transmembrane region" description="Helical" evidence="1">
    <location>
        <begin position="12"/>
        <end position="29"/>
    </location>
</feature>
<feature type="transmembrane region" description="Helical" evidence="1">
    <location>
        <begin position="157"/>
        <end position="183"/>
    </location>
</feature>
<feature type="transmembrane region" description="Helical" evidence="1">
    <location>
        <begin position="285"/>
        <end position="306"/>
    </location>
</feature>
<feature type="transmembrane region" description="Helical" evidence="1">
    <location>
        <begin position="312"/>
        <end position="331"/>
    </location>
</feature>
<evidence type="ECO:0000256" key="1">
    <source>
        <dbReference type="SAM" id="Phobius"/>
    </source>
</evidence>
<evidence type="ECO:0008006" key="4">
    <source>
        <dbReference type="Google" id="ProtNLM"/>
    </source>
</evidence>
<feature type="transmembrane region" description="Helical" evidence="1">
    <location>
        <begin position="203"/>
        <end position="221"/>
    </location>
</feature>
<name>A0ABS6RVB3_9BACT</name>
<dbReference type="EMBL" id="JABXWD010000020">
    <property type="protein sequence ID" value="MBV6340387.1"/>
    <property type="molecule type" value="Genomic_DNA"/>
</dbReference>
<keyword evidence="1" id="KW-1133">Transmembrane helix</keyword>
<feature type="transmembrane region" description="Helical" evidence="1">
    <location>
        <begin position="72"/>
        <end position="97"/>
    </location>
</feature>
<organism evidence="2 3">
    <name type="scientific">Candidatus Magnetobacterium casense</name>
    <dbReference type="NCBI Taxonomy" id="1455061"/>
    <lineage>
        <taxon>Bacteria</taxon>
        <taxon>Pseudomonadati</taxon>
        <taxon>Nitrospirota</taxon>
        <taxon>Thermodesulfovibrionia</taxon>
        <taxon>Thermodesulfovibrionales</taxon>
        <taxon>Candidatus Magnetobacteriaceae</taxon>
        <taxon>Candidatus Magnetobacterium</taxon>
    </lineage>
</organism>
<keyword evidence="1" id="KW-0812">Transmembrane</keyword>
<proteinExistence type="predicted"/>
<dbReference type="Proteomes" id="UP001196980">
    <property type="component" value="Unassembled WGS sequence"/>
</dbReference>
<sequence length="571" mass="64848">MGKITQRRNLGVIALFATIAGILFIFGLTEPYHYDTAEYMQAVQIFKETSELRCFPEARCFNSYSLLPLSLLLGYMTLPVTVCLSALLTLIMYFFWIRALTDHTTAAISTILLFTVPASIMTITHMKEDFLVLMYMVAAMLLVSGKRPAYVRYAGGVLYALAILSKEMPIMFLPLFMTTMYVYSLRDDTRWGDFISRDSLLRGARDIAVFLLVTVATVSVFDRHHFQALWTSAASPYVGQFKGLFSPLFPVGISSWRYGVGTFLFVAQFIGLASVAFETDRVKKAIYATFILELVLLFFFLCNLSVRVYRHFLWPSLVSLPLMVVVFRKALSFIGISQTVSNAITWGTCILIAMFLFYSVYPVLSFHRKLNTIAEFYKDIPGERHNTLVMGMDNCIFVRYFSHLRCISHPVDATEAQAREFANSIAAEMQNGTTVLVLPDFLSYDAHKSIVNVFTSSFPIEKVYSNWFQDYHFMDYGYTVDEYSDILLFKAKRSGRDVSRCNVVCHESTRGTIAMKNAAALDIEYHACNMYCEGGSYREDNIVVMHNRLFPNLKVAGVVRLQKPEMAPIPP</sequence>
<reference evidence="2 3" key="1">
    <citation type="journal article" date="2020" name="J Geophys Res Biogeosci">
        <title>Magnetotaxis as an Adaptation to Enable Bacterial Shuttling of Microbial Sulfur and Sulfur Cycling Across Aquatic Oxic#Anoxic Interfaces.</title>
        <authorList>
            <person name="Li J."/>
            <person name="Liu P."/>
            <person name="Wang J."/>
            <person name="Roberts A.P."/>
            <person name="Pan Y."/>
        </authorList>
    </citation>
    <scope>NUCLEOTIDE SEQUENCE [LARGE SCALE GENOMIC DNA]</scope>
    <source>
        <strain evidence="2 3">MYR-1_YQ</strain>
    </source>
</reference>
<evidence type="ECO:0000313" key="3">
    <source>
        <dbReference type="Proteomes" id="UP001196980"/>
    </source>
</evidence>
<dbReference type="RefSeq" id="WP_218251008.1">
    <property type="nucleotide sequence ID" value="NZ_JABXWD010000020.1"/>
</dbReference>
<evidence type="ECO:0000313" key="2">
    <source>
        <dbReference type="EMBL" id="MBV6340387.1"/>
    </source>
</evidence>
<accession>A0ABS6RVB3</accession>
<feature type="transmembrane region" description="Helical" evidence="1">
    <location>
        <begin position="104"/>
        <end position="124"/>
    </location>
</feature>
<keyword evidence="3" id="KW-1185">Reference proteome</keyword>
<feature type="transmembrane region" description="Helical" evidence="1">
    <location>
        <begin position="343"/>
        <end position="361"/>
    </location>
</feature>
<feature type="transmembrane region" description="Helical" evidence="1">
    <location>
        <begin position="130"/>
        <end position="145"/>
    </location>
</feature>
<protein>
    <recommendedName>
        <fullName evidence="4">Glycosyltransferase RgtA/B/C/D-like domain-containing protein</fullName>
    </recommendedName>
</protein>
<gene>
    <name evidence="2" type="ORF">HWQ67_02200</name>
</gene>